<evidence type="ECO:0000256" key="1">
    <source>
        <dbReference type="SAM" id="Phobius"/>
    </source>
</evidence>
<feature type="transmembrane region" description="Helical" evidence="1">
    <location>
        <begin position="49"/>
        <end position="67"/>
    </location>
</feature>
<feature type="transmembrane region" description="Helical" evidence="1">
    <location>
        <begin position="112"/>
        <end position="133"/>
    </location>
</feature>
<keyword evidence="3" id="KW-1185">Reference proteome</keyword>
<organism evidence="2 3">
    <name type="scientific">Mycobacterium numidiamassiliense</name>
    <dbReference type="NCBI Taxonomy" id="1841861"/>
    <lineage>
        <taxon>Bacteria</taxon>
        <taxon>Bacillati</taxon>
        <taxon>Actinomycetota</taxon>
        <taxon>Actinomycetes</taxon>
        <taxon>Mycobacteriales</taxon>
        <taxon>Mycobacteriaceae</taxon>
        <taxon>Mycobacterium</taxon>
    </lineage>
</organism>
<gene>
    <name evidence="2" type="ORF">MNAB215_4634</name>
</gene>
<proteinExistence type="predicted"/>
<keyword evidence="1" id="KW-0812">Transmembrane</keyword>
<evidence type="ECO:0000313" key="2">
    <source>
        <dbReference type="EMBL" id="SPM42414.1"/>
    </source>
</evidence>
<accession>A0A2U3PF65</accession>
<keyword evidence="1" id="KW-1133">Transmembrane helix</keyword>
<dbReference type="AlphaFoldDB" id="A0A2U3PF65"/>
<sequence length="155" mass="16962">MNTTEQQQLRTQMFARVLGPFFVLVAATTVARASDMRALLSDFEANAAWPWVTGAFLLLASLVIVALHQYWRGAAAITVSLAGWVLALRALFLMAFPHAFMAAADSAIRMTALWVSVDLFIGLVGLYLTWVGWRPAPIQPVTQTETSTPELPRAA</sequence>
<dbReference type="EMBL" id="FUEZ01000004">
    <property type="protein sequence ID" value="SPM42414.1"/>
    <property type="molecule type" value="Genomic_DNA"/>
</dbReference>
<protein>
    <submittedName>
        <fullName evidence="2">Membrane protein</fullName>
    </submittedName>
</protein>
<feature type="transmembrane region" description="Helical" evidence="1">
    <location>
        <begin position="74"/>
        <end position="100"/>
    </location>
</feature>
<dbReference type="Proteomes" id="UP000240424">
    <property type="component" value="Unassembled WGS sequence"/>
</dbReference>
<name>A0A2U3PF65_9MYCO</name>
<evidence type="ECO:0000313" key="3">
    <source>
        <dbReference type="Proteomes" id="UP000240424"/>
    </source>
</evidence>
<dbReference type="OrthoDB" id="4737921at2"/>
<reference evidence="2 3" key="1">
    <citation type="submission" date="2017-01" db="EMBL/GenBank/DDBJ databases">
        <authorList>
            <consortium name="Urmite Genomes"/>
        </authorList>
    </citation>
    <scope>NUCLEOTIDE SEQUENCE [LARGE SCALE GENOMIC DNA]</scope>
    <source>
        <strain evidence="2 3">AB215</strain>
    </source>
</reference>
<keyword evidence="1" id="KW-0472">Membrane</keyword>